<dbReference type="Gene3D" id="3.30.70.330">
    <property type="match status" value="1"/>
</dbReference>
<dbReference type="InterPro" id="IPR035979">
    <property type="entry name" value="RBD_domain_sf"/>
</dbReference>
<dbReference type="AlphaFoldDB" id="A0A8T9CCD1"/>
<name>A0A8T9CCD1_9HELO</name>
<dbReference type="EMBL" id="QGMK01000192">
    <property type="protein sequence ID" value="TVY83445.1"/>
    <property type="molecule type" value="Genomic_DNA"/>
</dbReference>
<dbReference type="GO" id="GO:0003723">
    <property type="term" value="F:RNA binding"/>
    <property type="evidence" value="ECO:0007669"/>
    <property type="project" value="UniProtKB-UniRule"/>
</dbReference>
<feature type="compositionally biased region" description="Basic and acidic residues" evidence="2">
    <location>
        <begin position="333"/>
        <end position="345"/>
    </location>
</feature>
<dbReference type="CDD" id="cd00590">
    <property type="entry name" value="RRM_SF"/>
    <property type="match status" value="1"/>
</dbReference>
<evidence type="ECO:0000259" key="3">
    <source>
        <dbReference type="PROSITE" id="PS50102"/>
    </source>
</evidence>
<feature type="compositionally biased region" description="Polar residues" evidence="2">
    <location>
        <begin position="70"/>
        <end position="88"/>
    </location>
</feature>
<evidence type="ECO:0000256" key="1">
    <source>
        <dbReference type="PROSITE-ProRule" id="PRU00176"/>
    </source>
</evidence>
<keyword evidence="1" id="KW-0694">RNA-binding</keyword>
<dbReference type="InterPro" id="IPR000504">
    <property type="entry name" value="RRM_dom"/>
</dbReference>
<comment type="caution">
    <text evidence="4">The sequence shown here is derived from an EMBL/GenBank/DDBJ whole genome shotgun (WGS) entry which is preliminary data.</text>
</comment>
<evidence type="ECO:0000313" key="5">
    <source>
        <dbReference type="Proteomes" id="UP000469558"/>
    </source>
</evidence>
<dbReference type="SUPFAM" id="SSF54928">
    <property type="entry name" value="RNA-binding domain, RBD"/>
    <property type="match status" value="1"/>
</dbReference>
<organism evidence="4 5">
    <name type="scientific">Lachnellula suecica</name>
    <dbReference type="NCBI Taxonomy" id="602035"/>
    <lineage>
        <taxon>Eukaryota</taxon>
        <taxon>Fungi</taxon>
        <taxon>Dikarya</taxon>
        <taxon>Ascomycota</taxon>
        <taxon>Pezizomycotina</taxon>
        <taxon>Leotiomycetes</taxon>
        <taxon>Helotiales</taxon>
        <taxon>Lachnaceae</taxon>
        <taxon>Lachnellula</taxon>
    </lineage>
</organism>
<sequence length="356" mass="38265">MAPGKPAKAAVASDFNALINADRQRRKNEALAQEVFGKHRRASAPGAGVGNRRQTAVPSLASRIGVAKRTPSSSAKNSFYPQPRSNPRPSAGNVDAEWTHDLHSLNNSSPSGPPRGPRASRPNRKDQLFSAIHGSASTPSLNSQFNIVGASKPAGGMSIRGLAGPYLVVIKNLALGTTVADLESAITPVGGTVLKCTLITERPKVIAEVEFESKEGADNVVETFNNQNADGNVLQVYHKHKPAPTGPRNSKAAPKTPLGPRADAIADRPDENRSERYNPRDRGGRRESERERDDVMDGSYGFDDRMDTDDQDDRNRGRGSLYSDNLIGNRGRGRGDSRDRGRSDARGNGNGGRGYR</sequence>
<evidence type="ECO:0000256" key="2">
    <source>
        <dbReference type="SAM" id="MobiDB-lite"/>
    </source>
</evidence>
<feature type="region of interest" description="Disordered" evidence="2">
    <location>
        <begin position="239"/>
        <end position="356"/>
    </location>
</feature>
<dbReference type="Pfam" id="PF00076">
    <property type="entry name" value="RRM_1"/>
    <property type="match status" value="1"/>
</dbReference>
<reference evidence="4 5" key="1">
    <citation type="submission" date="2018-05" db="EMBL/GenBank/DDBJ databases">
        <title>Genome sequencing and assembly of the regulated plant pathogen Lachnellula willkommii and related sister species for the development of diagnostic species identification markers.</title>
        <authorList>
            <person name="Giroux E."/>
            <person name="Bilodeau G."/>
        </authorList>
    </citation>
    <scope>NUCLEOTIDE SEQUENCE [LARGE SCALE GENOMIC DNA]</scope>
    <source>
        <strain evidence="4 5">CBS 268.59</strain>
    </source>
</reference>
<accession>A0A8T9CCD1</accession>
<feature type="compositionally biased region" description="Basic and acidic residues" evidence="2">
    <location>
        <begin position="264"/>
        <end position="295"/>
    </location>
</feature>
<dbReference type="InterPro" id="IPR012677">
    <property type="entry name" value="Nucleotide-bd_a/b_plait_sf"/>
</dbReference>
<feature type="domain" description="RRM" evidence="3">
    <location>
        <begin position="166"/>
        <end position="241"/>
    </location>
</feature>
<feature type="region of interest" description="Disordered" evidence="2">
    <location>
        <begin position="34"/>
        <end position="123"/>
    </location>
</feature>
<proteinExistence type="predicted"/>
<dbReference type="OrthoDB" id="5374349at2759"/>
<keyword evidence="5" id="KW-1185">Reference proteome</keyword>
<gene>
    <name evidence="4" type="ORF">LSUE1_G002152</name>
</gene>
<protein>
    <submittedName>
        <fullName evidence="4">Putative RNA-binding protein</fullName>
    </submittedName>
</protein>
<dbReference type="SMART" id="SM00360">
    <property type="entry name" value="RRM"/>
    <property type="match status" value="1"/>
</dbReference>
<evidence type="ECO:0000313" key="4">
    <source>
        <dbReference type="EMBL" id="TVY83445.1"/>
    </source>
</evidence>
<dbReference type="Proteomes" id="UP000469558">
    <property type="component" value="Unassembled WGS sequence"/>
</dbReference>
<dbReference type="PROSITE" id="PS50102">
    <property type="entry name" value="RRM"/>
    <property type="match status" value="1"/>
</dbReference>